<name>A0A2P5FTG1_TREOI</name>
<keyword evidence="3" id="KW-1185">Reference proteome</keyword>
<comment type="caution">
    <text evidence="2">The sequence shown here is derived from an EMBL/GenBank/DDBJ whole genome shotgun (WGS) entry which is preliminary data.</text>
</comment>
<dbReference type="EMBL" id="JXTC01000010">
    <property type="protein sequence ID" value="POO01060.1"/>
    <property type="molecule type" value="Genomic_DNA"/>
</dbReference>
<dbReference type="Proteomes" id="UP000237000">
    <property type="component" value="Unassembled WGS sequence"/>
</dbReference>
<dbReference type="OrthoDB" id="1306334at2759"/>
<proteinExistence type="predicted"/>
<evidence type="ECO:0000313" key="2">
    <source>
        <dbReference type="EMBL" id="POO01060.1"/>
    </source>
</evidence>
<accession>A0A2P5FTG1</accession>
<reference evidence="3" key="1">
    <citation type="submission" date="2016-06" db="EMBL/GenBank/DDBJ databases">
        <title>Parallel loss of symbiosis genes in relatives of nitrogen-fixing non-legume Parasponia.</title>
        <authorList>
            <person name="Van Velzen R."/>
            <person name="Holmer R."/>
            <person name="Bu F."/>
            <person name="Rutten L."/>
            <person name="Van Zeijl A."/>
            <person name="Liu W."/>
            <person name="Santuari L."/>
            <person name="Cao Q."/>
            <person name="Sharma T."/>
            <person name="Shen D."/>
            <person name="Roswanjaya Y."/>
            <person name="Wardhani T."/>
            <person name="Kalhor M.S."/>
            <person name="Jansen J."/>
            <person name="Van den Hoogen J."/>
            <person name="Gungor B."/>
            <person name="Hartog M."/>
            <person name="Hontelez J."/>
            <person name="Verver J."/>
            <person name="Yang W.-C."/>
            <person name="Schijlen E."/>
            <person name="Repin R."/>
            <person name="Schilthuizen M."/>
            <person name="Schranz E."/>
            <person name="Heidstra R."/>
            <person name="Miyata K."/>
            <person name="Fedorova E."/>
            <person name="Kohlen W."/>
            <person name="Bisseling T."/>
            <person name="Smit S."/>
            <person name="Geurts R."/>
        </authorList>
    </citation>
    <scope>NUCLEOTIDE SEQUENCE [LARGE SCALE GENOMIC DNA]</scope>
    <source>
        <strain evidence="3">cv. RG33-2</strain>
    </source>
</reference>
<feature type="compositionally biased region" description="Basic and acidic residues" evidence="1">
    <location>
        <begin position="1"/>
        <end position="16"/>
    </location>
</feature>
<evidence type="ECO:0000313" key="3">
    <source>
        <dbReference type="Proteomes" id="UP000237000"/>
    </source>
</evidence>
<sequence length="91" mass="10428">PIERLSRPPEIGHLDNPDTFSSSFHSIDPTNDFSNLNILIALRKSVRSCTQHPIAKYLFYHGLSENYRTFISNISNLIVPRTIQEALNYPN</sequence>
<dbReference type="InParanoid" id="A0A2P5FTG1"/>
<evidence type="ECO:0000256" key="1">
    <source>
        <dbReference type="SAM" id="MobiDB-lite"/>
    </source>
</evidence>
<protein>
    <submittedName>
        <fullName evidence="2">Uncharacterized protein</fullName>
    </submittedName>
</protein>
<dbReference type="AlphaFoldDB" id="A0A2P5FTG1"/>
<feature type="region of interest" description="Disordered" evidence="1">
    <location>
        <begin position="1"/>
        <end position="20"/>
    </location>
</feature>
<organism evidence="2 3">
    <name type="scientific">Trema orientale</name>
    <name type="common">Charcoal tree</name>
    <name type="synonym">Celtis orientalis</name>
    <dbReference type="NCBI Taxonomy" id="63057"/>
    <lineage>
        <taxon>Eukaryota</taxon>
        <taxon>Viridiplantae</taxon>
        <taxon>Streptophyta</taxon>
        <taxon>Embryophyta</taxon>
        <taxon>Tracheophyta</taxon>
        <taxon>Spermatophyta</taxon>
        <taxon>Magnoliopsida</taxon>
        <taxon>eudicotyledons</taxon>
        <taxon>Gunneridae</taxon>
        <taxon>Pentapetalae</taxon>
        <taxon>rosids</taxon>
        <taxon>fabids</taxon>
        <taxon>Rosales</taxon>
        <taxon>Cannabaceae</taxon>
        <taxon>Trema</taxon>
    </lineage>
</organism>
<feature type="non-terminal residue" evidence="2">
    <location>
        <position position="1"/>
    </location>
</feature>
<gene>
    <name evidence="2" type="ORF">TorRG33x02_032430</name>
</gene>